<dbReference type="PRINTS" id="PR00035">
    <property type="entry name" value="HTHGNTR"/>
</dbReference>
<evidence type="ECO:0000259" key="4">
    <source>
        <dbReference type="PROSITE" id="PS50949"/>
    </source>
</evidence>
<feature type="domain" description="HTH gntR-type" evidence="4">
    <location>
        <begin position="13"/>
        <end position="80"/>
    </location>
</feature>
<sequence length="217" mass="24109">MKSPASLPLERLRATPDLVADHLRAEINAGVYAGGQALPQEELAARFGISRQPVREALRRLEAEGLIVLQPHRGAVVTNPSRREAAEAYELRALLEPEALRRSAPHFTRAGLRRAAHLLDDLDEAADRLRWRELDNAFHSALYEGADRPRLLEWIGGLRAVVNRYFDLHLTPQDYAARSQEGHREILAACQAGNTEKAVSALQAHLKFAAALIPDKD</sequence>
<dbReference type="PROSITE" id="PS50949">
    <property type="entry name" value="HTH_GNTR"/>
    <property type="match status" value="1"/>
</dbReference>
<dbReference type="Pfam" id="PF07729">
    <property type="entry name" value="FCD"/>
    <property type="match status" value="1"/>
</dbReference>
<dbReference type="EMBL" id="JBHLYR010000021">
    <property type="protein sequence ID" value="MFB9991619.1"/>
    <property type="molecule type" value="Genomic_DNA"/>
</dbReference>
<keyword evidence="6" id="KW-1185">Reference proteome</keyword>
<proteinExistence type="predicted"/>
<evidence type="ECO:0000313" key="6">
    <source>
        <dbReference type="Proteomes" id="UP001589733"/>
    </source>
</evidence>
<dbReference type="Gene3D" id="1.20.120.530">
    <property type="entry name" value="GntR ligand-binding domain-like"/>
    <property type="match status" value="1"/>
</dbReference>
<evidence type="ECO:0000256" key="2">
    <source>
        <dbReference type="ARBA" id="ARBA00023125"/>
    </source>
</evidence>
<dbReference type="InterPro" id="IPR011711">
    <property type="entry name" value="GntR_C"/>
</dbReference>
<gene>
    <name evidence="5" type="ORF">ACFFLM_06525</name>
</gene>
<evidence type="ECO:0000313" key="5">
    <source>
        <dbReference type="EMBL" id="MFB9991619.1"/>
    </source>
</evidence>
<dbReference type="RefSeq" id="WP_380006973.1">
    <property type="nucleotide sequence ID" value="NZ_JBHLYR010000021.1"/>
</dbReference>
<dbReference type="SMART" id="SM00345">
    <property type="entry name" value="HTH_GNTR"/>
    <property type="match status" value="1"/>
</dbReference>
<dbReference type="Pfam" id="PF00392">
    <property type="entry name" value="GntR"/>
    <property type="match status" value="1"/>
</dbReference>
<dbReference type="InterPro" id="IPR008920">
    <property type="entry name" value="TF_FadR/GntR_C"/>
</dbReference>
<organism evidence="5 6">
    <name type="scientific">Deinococcus oregonensis</name>
    <dbReference type="NCBI Taxonomy" id="1805970"/>
    <lineage>
        <taxon>Bacteria</taxon>
        <taxon>Thermotogati</taxon>
        <taxon>Deinococcota</taxon>
        <taxon>Deinococci</taxon>
        <taxon>Deinococcales</taxon>
        <taxon>Deinococcaceae</taxon>
        <taxon>Deinococcus</taxon>
    </lineage>
</organism>
<dbReference type="InterPro" id="IPR036390">
    <property type="entry name" value="WH_DNA-bd_sf"/>
</dbReference>
<reference evidence="5 6" key="1">
    <citation type="submission" date="2024-09" db="EMBL/GenBank/DDBJ databases">
        <authorList>
            <person name="Sun Q."/>
            <person name="Mori K."/>
        </authorList>
    </citation>
    <scope>NUCLEOTIDE SEQUENCE [LARGE SCALE GENOMIC DNA]</scope>
    <source>
        <strain evidence="5 6">JCM 13503</strain>
    </source>
</reference>
<dbReference type="InterPro" id="IPR000524">
    <property type="entry name" value="Tscrpt_reg_HTH_GntR"/>
</dbReference>
<dbReference type="Gene3D" id="1.10.10.10">
    <property type="entry name" value="Winged helix-like DNA-binding domain superfamily/Winged helix DNA-binding domain"/>
    <property type="match status" value="1"/>
</dbReference>
<dbReference type="InterPro" id="IPR036388">
    <property type="entry name" value="WH-like_DNA-bd_sf"/>
</dbReference>
<dbReference type="CDD" id="cd07377">
    <property type="entry name" value="WHTH_GntR"/>
    <property type="match status" value="1"/>
</dbReference>
<evidence type="ECO:0000256" key="3">
    <source>
        <dbReference type="ARBA" id="ARBA00023163"/>
    </source>
</evidence>
<keyword evidence="1" id="KW-0805">Transcription regulation</keyword>
<protein>
    <submittedName>
        <fullName evidence="5">GntR family transcriptional regulator</fullName>
    </submittedName>
</protein>
<dbReference type="SUPFAM" id="SSF48008">
    <property type="entry name" value="GntR ligand-binding domain-like"/>
    <property type="match status" value="1"/>
</dbReference>
<dbReference type="Proteomes" id="UP001589733">
    <property type="component" value="Unassembled WGS sequence"/>
</dbReference>
<dbReference type="PANTHER" id="PTHR43537">
    <property type="entry name" value="TRANSCRIPTIONAL REGULATOR, GNTR FAMILY"/>
    <property type="match status" value="1"/>
</dbReference>
<name>A0ABV6AVU0_9DEIO</name>
<comment type="caution">
    <text evidence="5">The sequence shown here is derived from an EMBL/GenBank/DDBJ whole genome shotgun (WGS) entry which is preliminary data.</text>
</comment>
<dbReference type="PANTHER" id="PTHR43537:SF41">
    <property type="entry name" value="TRANSCRIPTIONAL REGULATORY PROTEIN"/>
    <property type="match status" value="1"/>
</dbReference>
<dbReference type="SUPFAM" id="SSF46785">
    <property type="entry name" value="Winged helix' DNA-binding domain"/>
    <property type="match status" value="1"/>
</dbReference>
<accession>A0ABV6AVU0</accession>
<keyword evidence="3" id="KW-0804">Transcription</keyword>
<dbReference type="SMART" id="SM00895">
    <property type="entry name" value="FCD"/>
    <property type="match status" value="1"/>
</dbReference>
<evidence type="ECO:0000256" key="1">
    <source>
        <dbReference type="ARBA" id="ARBA00023015"/>
    </source>
</evidence>
<keyword evidence="2" id="KW-0238">DNA-binding</keyword>